<dbReference type="Proteomes" id="UP000650081">
    <property type="component" value="Unassembled WGS sequence"/>
</dbReference>
<dbReference type="NCBIfam" id="TIGR00787">
    <property type="entry name" value="dctP"/>
    <property type="match status" value="1"/>
</dbReference>
<evidence type="ECO:0000256" key="1">
    <source>
        <dbReference type="ARBA" id="ARBA00022729"/>
    </source>
</evidence>
<dbReference type="Pfam" id="PF03480">
    <property type="entry name" value="DctP"/>
    <property type="match status" value="1"/>
</dbReference>
<protein>
    <submittedName>
        <fullName evidence="2">TRAP transporter substrate-binding protein</fullName>
    </submittedName>
</protein>
<gene>
    <name evidence="2" type="ORF">H9S92_03045</name>
</gene>
<accession>A0A923PM94</accession>
<dbReference type="GO" id="GO:0055085">
    <property type="term" value="P:transmembrane transport"/>
    <property type="evidence" value="ECO:0007669"/>
    <property type="project" value="InterPro"/>
</dbReference>
<dbReference type="GO" id="GO:0030246">
    <property type="term" value="F:carbohydrate binding"/>
    <property type="evidence" value="ECO:0007669"/>
    <property type="project" value="TreeGrafter"/>
</dbReference>
<dbReference type="SUPFAM" id="SSF53850">
    <property type="entry name" value="Periplasmic binding protein-like II"/>
    <property type="match status" value="1"/>
</dbReference>
<dbReference type="CDD" id="cd13671">
    <property type="entry name" value="PBP2_TRAP_SBP_like_3"/>
    <property type="match status" value="1"/>
</dbReference>
<reference evidence="2" key="1">
    <citation type="submission" date="2020-08" db="EMBL/GenBank/DDBJ databases">
        <title>Lewinella bacteria from marine environments.</title>
        <authorList>
            <person name="Zhong Y."/>
        </authorList>
    </citation>
    <scope>NUCLEOTIDE SEQUENCE</scope>
    <source>
        <strain evidence="2">KCTC 42187</strain>
    </source>
</reference>
<dbReference type="AlphaFoldDB" id="A0A923PM94"/>
<sequence>MRKVRSLHPLFTVHRRKIKRVCGFVAGDVRAGRVGGRLFGRGGTLLPVAFVRAVSIILTPLKVTSLPAHPSPAPLPFPAPALSAPVLLTSSVRLLLLACALGCLFSCGEISEGKTLRLAHGLDVSHPVHGGMVRMGEVLDSISDGQLRLKIYSGGQLGTESQNLELLQLGSLAMTKVSAAVMERFAPAYSVLSLPYLFEDRETSFRVLDGPVGQELLAQGAAARLRGLTFFDAGTRSFYTKSAPVRTPADVVGKKVRVQNSPMAVDLIKSLGGSPTPISYGELYTALQQGVVDAAENNLPSYYTSRHYEVTPYYSYDRHTAVPDVLVIGTATWEKLSGQERDWLAVAARSATTFQRESWQAAEEEAVRELTKAGVTFTEVDAAAFRAAVEQMYTAARQDPDLAPILERILTAQ</sequence>
<dbReference type="InterPro" id="IPR038404">
    <property type="entry name" value="TRAP_DctP_sf"/>
</dbReference>
<name>A0A923PM94_9BACT</name>
<organism evidence="2 3">
    <name type="scientific">Neolewinella lacunae</name>
    <dbReference type="NCBI Taxonomy" id="1517758"/>
    <lineage>
        <taxon>Bacteria</taxon>
        <taxon>Pseudomonadati</taxon>
        <taxon>Bacteroidota</taxon>
        <taxon>Saprospiria</taxon>
        <taxon>Saprospirales</taxon>
        <taxon>Lewinellaceae</taxon>
        <taxon>Neolewinella</taxon>
    </lineage>
</organism>
<dbReference type="EMBL" id="JACSIT010000051">
    <property type="protein sequence ID" value="MBC6993127.1"/>
    <property type="molecule type" value="Genomic_DNA"/>
</dbReference>
<proteinExistence type="predicted"/>
<evidence type="ECO:0000313" key="3">
    <source>
        <dbReference type="Proteomes" id="UP000650081"/>
    </source>
</evidence>
<dbReference type="PANTHER" id="PTHR33376:SF2">
    <property type="entry name" value="DICARBOXYLATE-BINDING PERIPLASMIC PROTEIN"/>
    <property type="match status" value="1"/>
</dbReference>
<dbReference type="PANTHER" id="PTHR33376">
    <property type="match status" value="1"/>
</dbReference>
<dbReference type="InterPro" id="IPR004682">
    <property type="entry name" value="TRAP_DctP"/>
</dbReference>
<dbReference type="GO" id="GO:0030288">
    <property type="term" value="C:outer membrane-bounded periplasmic space"/>
    <property type="evidence" value="ECO:0007669"/>
    <property type="project" value="InterPro"/>
</dbReference>
<dbReference type="NCBIfam" id="NF037995">
    <property type="entry name" value="TRAP_S1"/>
    <property type="match status" value="1"/>
</dbReference>
<keyword evidence="1" id="KW-0732">Signal</keyword>
<keyword evidence="3" id="KW-1185">Reference proteome</keyword>
<evidence type="ECO:0000313" key="2">
    <source>
        <dbReference type="EMBL" id="MBC6993127.1"/>
    </source>
</evidence>
<dbReference type="InterPro" id="IPR018389">
    <property type="entry name" value="DctP_fam"/>
</dbReference>
<comment type="caution">
    <text evidence="2">The sequence shown here is derived from an EMBL/GenBank/DDBJ whole genome shotgun (WGS) entry which is preliminary data.</text>
</comment>
<dbReference type="Gene3D" id="3.40.190.170">
    <property type="entry name" value="Bacterial extracellular solute-binding protein, family 7"/>
    <property type="match status" value="1"/>
</dbReference>